<dbReference type="InterPro" id="IPR002549">
    <property type="entry name" value="AI-2E-like"/>
</dbReference>
<feature type="transmembrane region" description="Helical" evidence="6">
    <location>
        <begin position="219"/>
        <end position="247"/>
    </location>
</feature>
<comment type="caution">
    <text evidence="7">The sequence shown here is derived from an EMBL/GenBank/DDBJ whole genome shotgun (WGS) entry which is preliminary data.</text>
</comment>
<dbReference type="GO" id="GO:0055085">
    <property type="term" value="P:transmembrane transport"/>
    <property type="evidence" value="ECO:0007669"/>
    <property type="project" value="TreeGrafter"/>
</dbReference>
<dbReference type="GO" id="GO:0016020">
    <property type="term" value="C:membrane"/>
    <property type="evidence" value="ECO:0007669"/>
    <property type="project" value="UniProtKB-SubCell"/>
</dbReference>
<accession>A0A558QRH2</accession>
<dbReference type="RefSeq" id="WP_145155957.1">
    <property type="nucleotide sequence ID" value="NZ_VNIM01000180.1"/>
</dbReference>
<evidence type="ECO:0000256" key="5">
    <source>
        <dbReference type="ARBA" id="ARBA00023136"/>
    </source>
</evidence>
<keyword evidence="8" id="KW-1185">Reference proteome</keyword>
<feature type="transmembrane region" description="Helical" evidence="6">
    <location>
        <begin position="30"/>
        <end position="47"/>
    </location>
</feature>
<feature type="transmembrane region" description="Helical" evidence="6">
    <location>
        <begin position="307"/>
        <end position="331"/>
    </location>
</feature>
<feature type="transmembrane region" description="Helical" evidence="6">
    <location>
        <begin position="53"/>
        <end position="70"/>
    </location>
</feature>
<evidence type="ECO:0000256" key="6">
    <source>
        <dbReference type="SAM" id="Phobius"/>
    </source>
</evidence>
<dbReference type="Pfam" id="PF01594">
    <property type="entry name" value="AI-2E_transport"/>
    <property type="match status" value="1"/>
</dbReference>
<evidence type="ECO:0000256" key="1">
    <source>
        <dbReference type="ARBA" id="ARBA00004141"/>
    </source>
</evidence>
<protein>
    <submittedName>
        <fullName evidence="7">AI-2E family transporter</fullName>
    </submittedName>
</protein>
<keyword evidence="4 6" id="KW-1133">Transmembrane helix</keyword>
<dbReference type="EMBL" id="VNIM01000180">
    <property type="protein sequence ID" value="TVV69736.1"/>
    <property type="molecule type" value="Genomic_DNA"/>
</dbReference>
<keyword evidence="3 6" id="KW-0812">Transmembrane</keyword>
<feature type="transmembrane region" description="Helical" evidence="6">
    <location>
        <begin position="253"/>
        <end position="275"/>
    </location>
</feature>
<comment type="subcellular location">
    <subcellularLocation>
        <location evidence="1">Membrane</location>
        <topology evidence="1">Multi-pass membrane protein</topology>
    </subcellularLocation>
</comment>
<proteinExistence type="inferred from homology"/>
<evidence type="ECO:0000256" key="2">
    <source>
        <dbReference type="ARBA" id="ARBA00009773"/>
    </source>
</evidence>
<gene>
    <name evidence="7" type="ORF">FOY91_20955</name>
</gene>
<name>A0A558QRH2_9SPHN</name>
<dbReference type="PANTHER" id="PTHR21716:SF62">
    <property type="entry name" value="TRANSPORT PROTEIN YDBI-RELATED"/>
    <property type="match status" value="1"/>
</dbReference>
<evidence type="ECO:0000256" key="4">
    <source>
        <dbReference type="ARBA" id="ARBA00022989"/>
    </source>
</evidence>
<dbReference type="OrthoDB" id="5761230at2"/>
<evidence type="ECO:0000256" key="3">
    <source>
        <dbReference type="ARBA" id="ARBA00022692"/>
    </source>
</evidence>
<organism evidence="7 8">
    <name type="scientific">Alterirhizorhabdus solaris</name>
    <dbReference type="NCBI Taxonomy" id="2529389"/>
    <lineage>
        <taxon>Bacteria</taxon>
        <taxon>Pseudomonadati</taxon>
        <taxon>Pseudomonadota</taxon>
        <taxon>Alphaproteobacteria</taxon>
        <taxon>Sphingomonadales</taxon>
        <taxon>Rhizorhabdaceae</taxon>
        <taxon>Alterirhizorhabdus</taxon>
    </lineage>
</organism>
<feature type="transmembrane region" description="Helical" evidence="6">
    <location>
        <begin position="82"/>
        <end position="101"/>
    </location>
</feature>
<dbReference type="AlphaFoldDB" id="A0A558QRH2"/>
<keyword evidence="5 6" id="KW-0472">Membrane</keyword>
<evidence type="ECO:0000313" key="8">
    <source>
        <dbReference type="Proteomes" id="UP000318681"/>
    </source>
</evidence>
<dbReference type="PANTHER" id="PTHR21716">
    <property type="entry name" value="TRANSMEMBRANE PROTEIN"/>
    <property type="match status" value="1"/>
</dbReference>
<evidence type="ECO:0000313" key="7">
    <source>
        <dbReference type="EMBL" id="TVV69736.1"/>
    </source>
</evidence>
<sequence>MSEAVEPRAPEEPGPADFSNPVTRHELRRAIVWIGLGVSVILLWWLAQPLLLIFGGLVLAAMLDGGTRLLGRVLPIARGFRLAIVCLATLAFLVWTFYFAGSQLAAQAETLRVVVMAQMELLFSWGNRMGLVPHGGGGGAEIAKQLMGSLGQVTAAVGSALGAISSLAMILVIGVFIAIEPRLYERGFAWMLPMGRRATFYQTSARMGHTLRRLMAGRLLGMAVEGVGTGVALALVGVPMAALLGILTGLLAFLPNIGAIVSGVLIILVGFSAGFNTGMWAIAIYCVVQIIDGYLIVPMVARRSVDLAPALVLGAQILFGALFGILGLALADPMVAMIKVLLEEKSDHAAEAATGA</sequence>
<reference evidence="7 8" key="1">
    <citation type="submission" date="2019-07" db="EMBL/GenBank/DDBJ databases">
        <title>Sphingomonas solaris sp. nov., isolated from a solar panel from Boston, Massachusetts.</title>
        <authorList>
            <person name="Tanner K."/>
            <person name="Pascual J."/>
            <person name="Mancuso C."/>
            <person name="Pereto J."/>
            <person name="Khalil A."/>
            <person name="Vilanova C."/>
        </authorList>
    </citation>
    <scope>NUCLEOTIDE SEQUENCE [LARGE SCALE GENOMIC DNA]</scope>
    <source>
        <strain evidence="7 8">R4DWN</strain>
    </source>
</reference>
<comment type="similarity">
    <text evidence="2">Belongs to the autoinducer-2 exporter (AI-2E) (TC 2.A.86) family.</text>
</comment>
<feature type="transmembrane region" description="Helical" evidence="6">
    <location>
        <begin position="155"/>
        <end position="179"/>
    </location>
</feature>
<dbReference type="Proteomes" id="UP000318681">
    <property type="component" value="Unassembled WGS sequence"/>
</dbReference>
<feature type="transmembrane region" description="Helical" evidence="6">
    <location>
        <begin position="282"/>
        <end position="301"/>
    </location>
</feature>